<accession>A0ABU0QFF0</accession>
<name>A0ABU0QFF0_9ACTN</name>
<organism evidence="1 2">
    <name type="scientific">Streptomyces africanus</name>
    <dbReference type="NCBI Taxonomy" id="231024"/>
    <lineage>
        <taxon>Bacteria</taxon>
        <taxon>Bacillati</taxon>
        <taxon>Actinomycetota</taxon>
        <taxon>Actinomycetes</taxon>
        <taxon>Kitasatosporales</taxon>
        <taxon>Streptomycetaceae</taxon>
        <taxon>Streptomyces</taxon>
    </lineage>
</organism>
<proteinExistence type="predicted"/>
<evidence type="ECO:0000313" key="1">
    <source>
        <dbReference type="EMBL" id="MDQ0746123.1"/>
    </source>
</evidence>
<evidence type="ECO:0000313" key="2">
    <source>
        <dbReference type="Proteomes" id="UP001232755"/>
    </source>
</evidence>
<keyword evidence="2" id="KW-1185">Reference proteome</keyword>
<reference evidence="1 2" key="1">
    <citation type="submission" date="2023-07" db="EMBL/GenBank/DDBJ databases">
        <title>Comparative genomics of wheat-associated soil bacteria to identify genetic determinants of phenazine resistance.</title>
        <authorList>
            <person name="Mouncey N."/>
        </authorList>
    </citation>
    <scope>NUCLEOTIDE SEQUENCE [LARGE SCALE GENOMIC DNA]</scope>
    <source>
        <strain evidence="1 2">B3I12</strain>
    </source>
</reference>
<comment type="caution">
    <text evidence="1">The sequence shown here is derived from an EMBL/GenBank/DDBJ whole genome shotgun (WGS) entry which is preliminary data.</text>
</comment>
<gene>
    <name evidence="1" type="ORF">QF034_000354</name>
</gene>
<dbReference type="Proteomes" id="UP001232755">
    <property type="component" value="Unassembled WGS sequence"/>
</dbReference>
<dbReference type="EMBL" id="JAUSYP010000001">
    <property type="protein sequence ID" value="MDQ0746123.1"/>
    <property type="molecule type" value="Genomic_DNA"/>
</dbReference>
<protein>
    <submittedName>
        <fullName evidence="1">Uncharacterized protein</fullName>
    </submittedName>
</protein>
<sequence>MRGARLQSVDLQVGQQERLGVGVSLESDARSVAHGAVGSVAADDVAGPHRLLAALPMAQAAGDVLALRLGAHQLRAPLDGDVPCGEAGREDRLRLRLREEEQEGVRRVVAADVEHRHVQRAAGQMQVQPDRRVPPVDQFVRHAEPGQHLQGAGLDGRGA</sequence>